<dbReference type="PANTHER" id="PTHR32278:SF2">
    <property type="entry name" value="PROTEIN PHLOEM PROTEIN 2-LIKE A9"/>
    <property type="match status" value="1"/>
</dbReference>
<dbReference type="AlphaFoldDB" id="A0A9D5BDV4"/>
<reference evidence="1 2" key="1">
    <citation type="journal article" date="2022" name="Nat. Genet.">
        <title>Improved pea reference genome and pan-genome highlight genomic features and evolutionary characteristics.</title>
        <authorList>
            <person name="Yang T."/>
            <person name="Liu R."/>
            <person name="Luo Y."/>
            <person name="Hu S."/>
            <person name="Wang D."/>
            <person name="Wang C."/>
            <person name="Pandey M.K."/>
            <person name="Ge S."/>
            <person name="Xu Q."/>
            <person name="Li N."/>
            <person name="Li G."/>
            <person name="Huang Y."/>
            <person name="Saxena R.K."/>
            <person name="Ji Y."/>
            <person name="Li M."/>
            <person name="Yan X."/>
            <person name="He Y."/>
            <person name="Liu Y."/>
            <person name="Wang X."/>
            <person name="Xiang C."/>
            <person name="Varshney R.K."/>
            <person name="Ding H."/>
            <person name="Gao S."/>
            <person name="Zong X."/>
        </authorList>
    </citation>
    <scope>NUCLEOTIDE SEQUENCE [LARGE SCALE GENOMIC DNA]</scope>
    <source>
        <strain evidence="1 2">cv. Zhongwan 6</strain>
    </source>
</reference>
<comment type="caution">
    <text evidence="1">The sequence shown here is derived from an EMBL/GenBank/DDBJ whole genome shotgun (WGS) entry which is preliminary data.</text>
</comment>
<sequence length="163" mass="18536">MPFRKPHQTSDSKYIDTKVNGYEIGPKGLNIIWGNDLRYWKITQDEYAELIQVSWLEVSGKVSVERGKTYNVKFDVEVKANGFGWENTPVLVMAKIGKKGSYQYKEVRLACGKAQTIPEDYNNLTVTVGGQENDLELHFGLYEVWSGKWKGGLIIKKAEVKVT</sequence>
<dbReference type="OrthoDB" id="2107747at2759"/>
<organism evidence="1 2">
    <name type="scientific">Pisum sativum</name>
    <name type="common">Garden pea</name>
    <name type="synonym">Lathyrus oleraceus</name>
    <dbReference type="NCBI Taxonomy" id="3888"/>
    <lineage>
        <taxon>Eukaryota</taxon>
        <taxon>Viridiplantae</taxon>
        <taxon>Streptophyta</taxon>
        <taxon>Embryophyta</taxon>
        <taxon>Tracheophyta</taxon>
        <taxon>Spermatophyta</taxon>
        <taxon>Magnoliopsida</taxon>
        <taxon>eudicotyledons</taxon>
        <taxon>Gunneridae</taxon>
        <taxon>Pentapetalae</taxon>
        <taxon>rosids</taxon>
        <taxon>fabids</taxon>
        <taxon>Fabales</taxon>
        <taxon>Fabaceae</taxon>
        <taxon>Papilionoideae</taxon>
        <taxon>50 kb inversion clade</taxon>
        <taxon>NPAAA clade</taxon>
        <taxon>Hologalegina</taxon>
        <taxon>IRL clade</taxon>
        <taxon>Fabeae</taxon>
        <taxon>Lathyrus</taxon>
    </lineage>
</organism>
<dbReference type="EMBL" id="JAMSHJ010000001">
    <property type="protein sequence ID" value="KAI5441215.1"/>
    <property type="molecule type" value="Genomic_DNA"/>
</dbReference>
<dbReference type="Gramene" id="PSAT_LOCUS7136_t1">
    <property type="protein sequence ID" value="CAL5186829.1"/>
    <property type="gene ID" value="PSAT_LOCUS7136"/>
</dbReference>
<proteinExistence type="predicted"/>
<name>A0A9D5BDV4_PEA</name>
<evidence type="ECO:0000313" key="2">
    <source>
        <dbReference type="Proteomes" id="UP001058974"/>
    </source>
</evidence>
<dbReference type="Proteomes" id="UP001058974">
    <property type="component" value="Chromosome 1"/>
</dbReference>
<keyword evidence="2" id="KW-1185">Reference proteome</keyword>
<accession>A0A9D5BDV4</accession>
<dbReference type="PANTHER" id="PTHR32278">
    <property type="entry name" value="F-BOX DOMAIN-CONTAINING PROTEIN"/>
    <property type="match status" value="1"/>
</dbReference>
<dbReference type="InterPro" id="IPR025886">
    <property type="entry name" value="PP2-like"/>
</dbReference>
<evidence type="ECO:0000313" key="1">
    <source>
        <dbReference type="EMBL" id="KAI5441215.1"/>
    </source>
</evidence>
<gene>
    <name evidence="1" type="ORF">KIW84_010608</name>
</gene>
<dbReference type="Pfam" id="PF14299">
    <property type="entry name" value="PP2"/>
    <property type="match status" value="1"/>
</dbReference>
<protein>
    <submittedName>
        <fullName evidence="1">Uncharacterized protein</fullName>
    </submittedName>
</protein>
<dbReference type="Gramene" id="Psat01G0060800-T1">
    <property type="protein sequence ID" value="KAI5441215.1"/>
    <property type="gene ID" value="KIW84_010608"/>
</dbReference>
<dbReference type="Gramene" id="Psat1g023680.1">
    <property type="protein sequence ID" value="Psat1g023680.1.cds"/>
    <property type="gene ID" value="Psat1g023680"/>
</dbReference>